<keyword evidence="2 3" id="KW-0808">Transferase</keyword>
<dbReference type="EMBL" id="BMDT01000001">
    <property type="protein sequence ID" value="GGI64496.1"/>
    <property type="molecule type" value="Genomic_DNA"/>
</dbReference>
<name>A0A917JF67_9ENTE</name>
<dbReference type="Pfam" id="PF03808">
    <property type="entry name" value="Glyco_tran_WecG"/>
    <property type="match status" value="1"/>
</dbReference>
<dbReference type="PANTHER" id="PTHR34136:SF1">
    <property type="entry name" value="UDP-N-ACETYL-D-MANNOSAMINURONIC ACID TRANSFERASE"/>
    <property type="match status" value="1"/>
</dbReference>
<dbReference type="Proteomes" id="UP000622610">
    <property type="component" value="Unassembled WGS sequence"/>
</dbReference>
<evidence type="ECO:0000256" key="1">
    <source>
        <dbReference type="ARBA" id="ARBA00022676"/>
    </source>
</evidence>
<dbReference type="PANTHER" id="PTHR34136">
    <property type="match status" value="1"/>
</dbReference>
<reference evidence="3" key="1">
    <citation type="journal article" date="2014" name="Int. J. Syst. Evol. Microbiol.">
        <title>Complete genome sequence of Corynebacterium casei LMG S-19264T (=DSM 44701T), isolated from a smear-ripened cheese.</title>
        <authorList>
            <consortium name="US DOE Joint Genome Institute (JGI-PGF)"/>
            <person name="Walter F."/>
            <person name="Albersmeier A."/>
            <person name="Kalinowski J."/>
            <person name="Ruckert C."/>
        </authorList>
    </citation>
    <scope>NUCLEOTIDE SEQUENCE</scope>
    <source>
        <strain evidence="3">CCM 8433</strain>
    </source>
</reference>
<dbReference type="NCBIfam" id="TIGR00696">
    <property type="entry name" value="wecG_tagA_cpsF"/>
    <property type="match status" value="1"/>
</dbReference>
<evidence type="ECO:0000256" key="2">
    <source>
        <dbReference type="ARBA" id="ARBA00022679"/>
    </source>
</evidence>
<accession>A0A917JF67</accession>
<keyword evidence="4" id="KW-1185">Reference proteome</keyword>
<sequence>MKNTEKILGIPVDVIELDAMMEEVPNYLRKSKKMLLTSINPQILLMAKKDKEVQEYLLTSTHPFPDGIGIIKVSKWTGGAIKHRVAGIDVMMELLKIATRLEQSVFLFGAHPDIVRKAVENIKNDYKGIKIAGYIDGYTTKTDAEIVQIINESQAKILFVALGSPRQEKWLLKHYNQLNSVIFQNVGGSFDVLSGEVKRAPQWVIQLNLEWLYRSLSNPKRFHRILQLPVFVVEALFWKIRHRDE</sequence>
<comment type="caution">
    <text evidence="3">The sequence shown here is derived from an EMBL/GenBank/DDBJ whole genome shotgun (WGS) entry which is preliminary data.</text>
</comment>
<evidence type="ECO:0000313" key="4">
    <source>
        <dbReference type="Proteomes" id="UP000622610"/>
    </source>
</evidence>
<gene>
    <name evidence="3" type="ORF">GCM10011482_01500</name>
</gene>
<proteinExistence type="predicted"/>
<dbReference type="CDD" id="cd06533">
    <property type="entry name" value="Glyco_transf_WecG_TagA"/>
    <property type="match status" value="1"/>
</dbReference>
<dbReference type="InterPro" id="IPR004629">
    <property type="entry name" value="WecG_TagA_CpsF"/>
</dbReference>
<dbReference type="GO" id="GO:0016758">
    <property type="term" value="F:hexosyltransferase activity"/>
    <property type="evidence" value="ECO:0007669"/>
    <property type="project" value="TreeGrafter"/>
</dbReference>
<organism evidence="3 4">
    <name type="scientific">Enterococcus alcedinis</name>
    <dbReference type="NCBI Taxonomy" id="1274384"/>
    <lineage>
        <taxon>Bacteria</taxon>
        <taxon>Bacillati</taxon>
        <taxon>Bacillota</taxon>
        <taxon>Bacilli</taxon>
        <taxon>Lactobacillales</taxon>
        <taxon>Enterococcaceae</taxon>
        <taxon>Enterococcus</taxon>
    </lineage>
</organism>
<dbReference type="AlphaFoldDB" id="A0A917JF67"/>
<keyword evidence="1" id="KW-0328">Glycosyltransferase</keyword>
<evidence type="ECO:0000313" key="3">
    <source>
        <dbReference type="EMBL" id="GGI64496.1"/>
    </source>
</evidence>
<protein>
    <submittedName>
        <fullName evidence="3">Glycosyl transferase</fullName>
    </submittedName>
</protein>
<reference evidence="3" key="2">
    <citation type="submission" date="2020-09" db="EMBL/GenBank/DDBJ databases">
        <authorList>
            <person name="Sun Q."/>
            <person name="Sedlacek I."/>
        </authorList>
    </citation>
    <scope>NUCLEOTIDE SEQUENCE</scope>
    <source>
        <strain evidence="3">CCM 8433</strain>
    </source>
</reference>
<dbReference type="RefSeq" id="WP_188366353.1">
    <property type="nucleotide sequence ID" value="NZ_BMDT01000001.1"/>
</dbReference>